<keyword evidence="2 4" id="KW-0819">tRNA processing</keyword>
<dbReference type="OrthoDB" id="9811823at2"/>
<evidence type="ECO:0000256" key="7">
    <source>
        <dbReference type="RuleBase" id="RU003792"/>
    </source>
</evidence>
<dbReference type="GO" id="GO:0160147">
    <property type="term" value="F:tRNA pseudouridine(38-40) synthase activity"/>
    <property type="evidence" value="ECO:0007669"/>
    <property type="project" value="UniProtKB-EC"/>
</dbReference>
<sequence>MNSNVKLIVSYEGTHYFGWQKTKTGPSIEEELEKALTIILRQAVSLQAASRTDRGVHAKGQVVNFVTDKPFDPKRLEYSLNCLLPGDIRVLSLGIEKESFHPTLDVTKKQYRYFVRNTLTHYPEDRLFSWHIPKPLDQKAMVKAAKHFLGVHDFSAFCNSIKENCYENTIREVIRFDIEKSEDSKFSFIIEGNHFLYKMVRNMVGTVVYAGLKKIEPESIPNILSSKKRASAEVTAPALGLTLYQVFYS</sequence>
<dbReference type="PANTHER" id="PTHR11142">
    <property type="entry name" value="PSEUDOURIDYLATE SYNTHASE"/>
    <property type="match status" value="1"/>
</dbReference>
<evidence type="ECO:0000256" key="2">
    <source>
        <dbReference type="ARBA" id="ARBA00022694"/>
    </source>
</evidence>
<keyword evidence="3 4" id="KW-0413">Isomerase</keyword>
<dbReference type="InterPro" id="IPR020095">
    <property type="entry name" value="PsdUridine_synth_TruA_C"/>
</dbReference>
<evidence type="ECO:0000256" key="1">
    <source>
        <dbReference type="ARBA" id="ARBA00009375"/>
    </source>
</evidence>
<dbReference type="SUPFAM" id="SSF55120">
    <property type="entry name" value="Pseudouridine synthase"/>
    <property type="match status" value="1"/>
</dbReference>
<keyword evidence="10" id="KW-1185">Reference proteome</keyword>
<dbReference type="STRING" id="1437425.CSEC_2319"/>
<dbReference type="PIRSF" id="PIRSF001430">
    <property type="entry name" value="tRNA_psdUrid_synth"/>
    <property type="match status" value="1"/>
</dbReference>
<dbReference type="NCBIfam" id="TIGR00071">
    <property type="entry name" value="hisT_truA"/>
    <property type="match status" value="1"/>
</dbReference>
<evidence type="ECO:0000256" key="3">
    <source>
        <dbReference type="ARBA" id="ARBA00023235"/>
    </source>
</evidence>
<evidence type="ECO:0000313" key="9">
    <source>
        <dbReference type="EMBL" id="CDR35125.1"/>
    </source>
</evidence>
<comment type="caution">
    <text evidence="4">Lacks conserved residue(s) required for the propagation of feature annotation.</text>
</comment>
<dbReference type="PANTHER" id="PTHR11142:SF0">
    <property type="entry name" value="TRNA PSEUDOURIDINE SYNTHASE-LIKE 1"/>
    <property type="match status" value="1"/>
</dbReference>
<feature type="domain" description="Pseudouridine synthase I TruA alpha/beta" evidence="8">
    <location>
        <begin position="8"/>
        <end position="91"/>
    </location>
</feature>
<dbReference type="HAMAP" id="MF_00171">
    <property type="entry name" value="TruA"/>
    <property type="match status" value="1"/>
</dbReference>
<feature type="binding site" evidence="4 6">
    <location>
        <position position="111"/>
    </location>
    <ligand>
        <name>substrate</name>
    </ligand>
</feature>
<comment type="catalytic activity">
    <reaction evidence="4 7">
        <text>uridine(38/39/40) in tRNA = pseudouridine(38/39/40) in tRNA</text>
        <dbReference type="Rhea" id="RHEA:22376"/>
        <dbReference type="Rhea" id="RHEA-COMP:10085"/>
        <dbReference type="Rhea" id="RHEA-COMP:10087"/>
        <dbReference type="ChEBI" id="CHEBI:65314"/>
        <dbReference type="ChEBI" id="CHEBI:65315"/>
        <dbReference type="EC" id="5.4.99.12"/>
    </reaction>
</comment>
<dbReference type="Proteomes" id="UP000031552">
    <property type="component" value="Unassembled WGS sequence"/>
</dbReference>
<dbReference type="AlphaFoldDB" id="A0A090D315"/>
<dbReference type="InterPro" id="IPR020097">
    <property type="entry name" value="PsdUridine_synth_TruA_a/b_dom"/>
</dbReference>
<protein>
    <recommendedName>
        <fullName evidence="4">tRNA pseudouridine synthase A</fullName>
        <ecNumber evidence="4">5.4.99.12</ecNumber>
    </recommendedName>
    <alternativeName>
        <fullName evidence="4">tRNA pseudouridine(38-40) synthase</fullName>
    </alternativeName>
    <alternativeName>
        <fullName evidence="4">tRNA pseudouridylate synthase I</fullName>
    </alternativeName>
    <alternativeName>
        <fullName evidence="4">tRNA-uridine isomerase I</fullName>
    </alternativeName>
</protein>
<dbReference type="GO" id="GO:0031119">
    <property type="term" value="P:tRNA pseudouridine synthesis"/>
    <property type="evidence" value="ECO:0007669"/>
    <property type="project" value="UniProtKB-UniRule"/>
</dbReference>
<dbReference type="Gene3D" id="3.30.70.580">
    <property type="entry name" value="Pseudouridine synthase I, catalytic domain, N-terminal subdomain"/>
    <property type="match status" value="1"/>
</dbReference>
<comment type="caution">
    <text evidence="9">The sequence shown here is derived from an EMBL/GenBank/DDBJ whole genome shotgun (WGS) entry which is preliminary data.</text>
</comment>
<dbReference type="CDD" id="cd02570">
    <property type="entry name" value="PseudoU_synth_EcTruA"/>
    <property type="match status" value="1"/>
</dbReference>
<dbReference type="GO" id="GO:0003723">
    <property type="term" value="F:RNA binding"/>
    <property type="evidence" value="ECO:0007669"/>
    <property type="project" value="InterPro"/>
</dbReference>
<organism evidence="9 10">
    <name type="scientific">Candidatus Criblamydia sequanensis CRIB-18</name>
    <dbReference type="NCBI Taxonomy" id="1437425"/>
    <lineage>
        <taxon>Bacteria</taxon>
        <taxon>Pseudomonadati</taxon>
        <taxon>Chlamydiota</taxon>
        <taxon>Chlamydiia</taxon>
        <taxon>Parachlamydiales</taxon>
        <taxon>Candidatus Criblamydiaceae</taxon>
        <taxon>Candidatus Criblamydia</taxon>
    </lineage>
</organism>
<comment type="similarity">
    <text evidence="1 4 7">Belongs to the tRNA pseudouridine synthase TruA family.</text>
</comment>
<name>A0A090D315_9BACT</name>
<dbReference type="EMBL" id="CCEJ010000013">
    <property type="protein sequence ID" value="CDR35125.1"/>
    <property type="molecule type" value="Genomic_DNA"/>
</dbReference>
<evidence type="ECO:0000256" key="4">
    <source>
        <dbReference type="HAMAP-Rule" id="MF_00171"/>
    </source>
</evidence>
<dbReference type="eggNOG" id="COG0101">
    <property type="taxonomic scope" value="Bacteria"/>
</dbReference>
<evidence type="ECO:0000256" key="6">
    <source>
        <dbReference type="PIRSR" id="PIRSR001430-2"/>
    </source>
</evidence>
<evidence type="ECO:0000256" key="5">
    <source>
        <dbReference type="PIRSR" id="PIRSR001430-1"/>
    </source>
</evidence>
<proteinExistence type="inferred from homology"/>
<reference evidence="9" key="2">
    <citation type="submission" date="2014-09" db="EMBL/GenBank/DDBJ databases">
        <title>Criblamydia sequanensis harbors a mega-plasmid encoding arsenite resistance.</title>
        <authorList>
            <person name="Bertelli C."/>
            <person name="Goesmann A."/>
            <person name="Greub G."/>
        </authorList>
    </citation>
    <scope>NUCLEOTIDE SEQUENCE [LARGE SCALE GENOMIC DNA]</scope>
    <source>
        <strain evidence="9">CRIB-18</strain>
    </source>
</reference>
<dbReference type="Gene3D" id="3.30.70.660">
    <property type="entry name" value="Pseudouridine synthase I, catalytic domain, C-terminal subdomain"/>
    <property type="match status" value="1"/>
</dbReference>
<dbReference type="InterPro" id="IPR001406">
    <property type="entry name" value="PsdUridine_synth_TruA"/>
</dbReference>
<dbReference type="RefSeq" id="WP_041018674.1">
    <property type="nucleotide sequence ID" value="NZ_CCEJ010000013.1"/>
</dbReference>
<feature type="active site" description="Nucleophile" evidence="4 5">
    <location>
        <position position="53"/>
    </location>
</feature>
<dbReference type="EC" id="5.4.99.12" evidence="4"/>
<evidence type="ECO:0000313" key="10">
    <source>
        <dbReference type="Proteomes" id="UP000031552"/>
    </source>
</evidence>
<accession>A0A090D315</accession>
<evidence type="ECO:0000259" key="8">
    <source>
        <dbReference type="Pfam" id="PF01416"/>
    </source>
</evidence>
<feature type="domain" description="Pseudouridine synthase I TruA alpha/beta" evidence="8">
    <location>
        <begin position="144"/>
        <end position="249"/>
    </location>
</feature>
<dbReference type="InterPro" id="IPR020103">
    <property type="entry name" value="PsdUridine_synth_cat_dom_sf"/>
</dbReference>
<dbReference type="Pfam" id="PF01416">
    <property type="entry name" value="PseudoU_synth_1"/>
    <property type="match status" value="2"/>
</dbReference>
<comment type="subunit">
    <text evidence="4">Homodimer.</text>
</comment>
<gene>
    <name evidence="9" type="primary">trua3</name>
    <name evidence="4" type="synonym">truA</name>
    <name evidence="9" type="ORF">CSEC_2319</name>
</gene>
<reference evidence="9" key="1">
    <citation type="submission" date="2013-12" db="EMBL/GenBank/DDBJ databases">
        <authorList>
            <person name="Linke B."/>
        </authorList>
    </citation>
    <scope>NUCLEOTIDE SEQUENCE [LARGE SCALE GENOMIC DNA]</scope>
    <source>
        <strain evidence="9">CRIB-18</strain>
    </source>
</reference>
<dbReference type="FunFam" id="3.30.70.580:FF:000001">
    <property type="entry name" value="tRNA pseudouridine synthase A"/>
    <property type="match status" value="1"/>
</dbReference>
<dbReference type="InterPro" id="IPR020094">
    <property type="entry name" value="TruA/RsuA/RluB/E/F_N"/>
</dbReference>
<comment type="function">
    <text evidence="4">Formation of pseudouridine at positions 38, 39 and 40 in the anticodon stem and loop of transfer RNAs.</text>
</comment>